<evidence type="ECO:0000313" key="5">
    <source>
        <dbReference type="EMBL" id="KAJ4490832.1"/>
    </source>
</evidence>
<keyword evidence="6" id="KW-1185">Reference proteome</keyword>
<accession>A0A9W9AUF0</accession>
<dbReference type="SMART" id="SM00672">
    <property type="entry name" value="CAP10"/>
    <property type="match status" value="1"/>
</dbReference>
<dbReference type="PANTHER" id="PTHR12203">
    <property type="entry name" value="KDEL LYS-ASP-GLU-LEU CONTAINING - RELATED"/>
    <property type="match status" value="1"/>
</dbReference>
<dbReference type="Proteomes" id="UP001150266">
    <property type="component" value="Unassembled WGS sequence"/>
</dbReference>
<evidence type="ECO:0000259" key="4">
    <source>
        <dbReference type="SMART" id="SM00672"/>
    </source>
</evidence>
<name>A0A9W9AUF0_9AGAR</name>
<dbReference type="AlphaFoldDB" id="A0A9W9AUF0"/>
<evidence type="ECO:0000256" key="3">
    <source>
        <dbReference type="SAM" id="MobiDB-lite"/>
    </source>
</evidence>
<dbReference type="InterPro" id="IPR006598">
    <property type="entry name" value="CAP10"/>
</dbReference>
<feature type="domain" description="Glycosyl transferase CAP10" evidence="4">
    <location>
        <begin position="377"/>
        <end position="699"/>
    </location>
</feature>
<dbReference type="Pfam" id="PF05686">
    <property type="entry name" value="Glyco_transf_90"/>
    <property type="match status" value="1"/>
</dbReference>
<evidence type="ECO:0000256" key="1">
    <source>
        <dbReference type="ARBA" id="ARBA00010118"/>
    </source>
</evidence>
<evidence type="ECO:0000256" key="2">
    <source>
        <dbReference type="ARBA" id="ARBA00022679"/>
    </source>
</evidence>
<reference evidence="5" key="1">
    <citation type="submission" date="2022-08" db="EMBL/GenBank/DDBJ databases">
        <title>A Global Phylogenomic Analysis of the Shiitake Genus Lentinula.</title>
        <authorList>
            <consortium name="DOE Joint Genome Institute"/>
            <person name="Sierra-Patev S."/>
            <person name="Min B."/>
            <person name="Naranjo-Ortiz M."/>
            <person name="Looney B."/>
            <person name="Konkel Z."/>
            <person name="Slot J.C."/>
            <person name="Sakamoto Y."/>
            <person name="Steenwyk J.L."/>
            <person name="Rokas A."/>
            <person name="Carro J."/>
            <person name="Camarero S."/>
            <person name="Ferreira P."/>
            <person name="Molpeceres G."/>
            <person name="Ruiz-Duenas F.J."/>
            <person name="Serrano A."/>
            <person name="Henrissat B."/>
            <person name="Drula E."/>
            <person name="Hughes K.W."/>
            <person name="Mata J.L."/>
            <person name="Ishikawa N.K."/>
            <person name="Vargas-Isla R."/>
            <person name="Ushijima S."/>
            <person name="Smith C.A."/>
            <person name="Ahrendt S."/>
            <person name="Andreopoulos W."/>
            <person name="He G."/>
            <person name="Labutti K."/>
            <person name="Lipzen A."/>
            <person name="Ng V."/>
            <person name="Riley R."/>
            <person name="Sandor L."/>
            <person name="Barry K."/>
            <person name="Martinez A.T."/>
            <person name="Xiao Y."/>
            <person name="Gibbons J.G."/>
            <person name="Terashima K."/>
            <person name="Grigoriev I.V."/>
            <person name="Hibbett D.S."/>
        </authorList>
    </citation>
    <scope>NUCLEOTIDE SEQUENCE</scope>
    <source>
        <strain evidence="5">JLM2183</strain>
    </source>
</reference>
<organism evidence="5 6">
    <name type="scientific">Lentinula aciculospora</name>
    <dbReference type="NCBI Taxonomy" id="153920"/>
    <lineage>
        <taxon>Eukaryota</taxon>
        <taxon>Fungi</taxon>
        <taxon>Dikarya</taxon>
        <taxon>Basidiomycota</taxon>
        <taxon>Agaricomycotina</taxon>
        <taxon>Agaricomycetes</taxon>
        <taxon>Agaricomycetidae</taxon>
        <taxon>Agaricales</taxon>
        <taxon>Marasmiineae</taxon>
        <taxon>Omphalotaceae</taxon>
        <taxon>Lentinula</taxon>
    </lineage>
</organism>
<feature type="compositionally biased region" description="Acidic residues" evidence="3">
    <location>
        <begin position="673"/>
        <end position="703"/>
    </location>
</feature>
<keyword evidence="2" id="KW-0808">Transferase</keyword>
<proteinExistence type="inferred from homology"/>
<dbReference type="EMBL" id="JAOTPV010000001">
    <property type="protein sequence ID" value="KAJ4490832.1"/>
    <property type="molecule type" value="Genomic_DNA"/>
</dbReference>
<feature type="compositionally biased region" description="Low complexity" evidence="3">
    <location>
        <begin position="719"/>
        <end position="738"/>
    </location>
</feature>
<feature type="region of interest" description="Disordered" evidence="3">
    <location>
        <begin position="246"/>
        <end position="279"/>
    </location>
</feature>
<dbReference type="InterPro" id="IPR051091">
    <property type="entry name" value="O-Glucosyltr/Glycosyltrsf_90"/>
</dbReference>
<comment type="caution">
    <text evidence="5">The sequence shown here is derived from an EMBL/GenBank/DDBJ whole genome shotgun (WGS) entry which is preliminary data.</text>
</comment>
<protein>
    <recommendedName>
        <fullName evidence="4">Glycosyl transferase CAP10 domain-containing protein</fullName>
    </recommendedName>
</protein>
<dbReference type="GO" id="GO:0016740">
    <property type="term" value="F:transferase activity"/>
    <property type="evidence" value="ECO:0007669"/>
    <property type="project" value="UniProtKB-KW"/>
</dbReference>
<sequence>MKSRRVSFTFRRRRRLLFFRCILLFLILWTVHTVIHYYAGCSESHVISNFCIGFSIPSLFFSLANPFLGSSKFATHDPNEAETRTITQDSWSTQPITRLMSVAENRFRTKLESQSKSLEAAVAEYRRRFCMSPPKGFDKWWEFTQQYDIIMIDEYDGMMRDLQPFYDVKGGGQEIRKRIAAVASLPSIDLVRIRGGVPSVQADGYVDTEVSARAKGLRSMLGKFVKELPDMDFPINAKAEGRVIVPWEKRQENSSTTGDSVNNNNNDNNNNTRVDPLASFKPDWKGEGNVWDAWRRTCPPNTKARRHFSSVRSGMYTMDNGLPSIHPMLKAYRDNDPSNPYDPYHPFDPTNPQSKLQKHSDGSITTSRELLSLPTSTTPQFTFSPNTPYHDQSFCDDPHLHYTQGHFFSDWRTLGELYPVMSPARASGFSDIKIPSHYYYGSTARYTYGWDAEKGELREVDKDEVAWDTVENDATNGNDSNSLHKLNKIFWRGATTGGGNEPAGFAPMYQRHRAVRDLASDFNALVQGVELTGFDAYHDGGLYHLSVPYSTLNKGIMDIAFMQATSPGQYPGGLKKLLNDYRFDEGVPLGHHWKYKYLLDIDGMSYSGRFMAFLASDSVPIKSTVYEEFFGDWIEPWLHYIPLSAGYEEIYNIFAYFSGIPGEVVEQVYNDSDTYDYEGDNDSDDYGDGNEQVYNEDEDDDGGNDVGLRRGGGGGGGPSNSTSESKSYTSTPTSTSYPRRTRRRNTMIPGAPDGDARLHRIALAGKQWKKTIGRTVDMEAYVYRLALEWARLCSDDREVMSYVV</sequence>
<feature type="region of interest" description="Disordered" evidence="3">
    <location>
        <begin position="333"/>
        <end position="365"/>
    </location>
</feature>
<gene>
    <name evidence="5" type="ORF">J3R30DRAFT_3362160</name>
</gene>
<feature type="compositionally biased region" description="Low complexity" evidence="3">
    <location>
        <begin position="262"/>
        <end position="271"/>
    </location>
</feature>
<comment type="similarity">
    <text evidence="1">Belongs to the glycosyltransferase 90 family.</text>
</comment>
<evidence type="ECO:0000313" key="6">
    <source>
        <dbReference type="Proteomes" id="UP001150266"/>
    </source>
</evidence>
<feature type="region of interest" description="Disordered" evidence="3">
    <location>
        <begin position="673"/>
        <end position="754"/>
    </location>
</feature>
<feature type="compositionally biased region" description="Gly residues" evidence="3">
    <location>
        <begin position="709"/>
        <end position="718"/>
    </location>
</feature>
<dbReference type="OrthoDB" id="202415at2759"/>
<dbReference type="PANTHER" id="PTHR12203:SF35">
    <property type="entry name" value="PROTEIN O-GLUCOSYLTRANSFERASE 1"/>
    <property type="match status" value="1"/>
</dbReference>